<dbReference type="Proteomes" id="UP000001627">
    <property type="component" value="Chromosome"/>
</dbReference>
<evidence type="ECO:0000313" key="3">
    <source>
        <dbReference type="Proteomes" id="UP000001627"/>
    </source>
</evidence>
<name>C6V5B8_NEORI</name>
<dbReference type="AlphaFoldDB" id="C6V5B8"/>
<protein>
    <submittedName>
        <fullName evidence="2">Uncharacterized protein</fullName>
    </submittedName>
</protein>
<evidence type="ECO:0000256" key="1">
    <source>
        <dbReference type="SAM" id="Phobius"/>
    </source>
</evidence>
<keyword evidence="1" id="KW-0812">Transmembrane</keyword>
<keyword evidence="1" id="KW-0472">Membrane</keyword>
<organism evidence="2 3">
    <name type="scientific">Neorickettsia risticii (strain Illinois)</name>
    <dbReference type="NCBI Taxonomy" id="434131"/>
    <lineage>
        <taxon>Bacteria</taxon>
        <taxon>Pseudomonadati</taxon>
        <taxon>Pseudomonadota</taxon>
        <taxon>Alphaproteobacteria</taxon>
        <taxon>Rickettsiales</taxon>
        <taxon>Anaplasmataceae</taxon>
        <taxon>Neorickettsia</taxon>
    </lineage>
</organism>
<gene>
    <name evidence="2" type="ordered locus">NRI_0609</name>
</gene>
<dbReference type="EMBL" id="CP001431">
    <property type="protein sequence ID" value="ACT69587.1"/>
    <property type="molecule type" value="Genomic_DNA"/>
</dbReference>
<feature type="transmembrane region" description="Helical" evidence="1">
    <location>
        <begin position="39"/>
        <end position="57"/>
    </location>
</feature>
<keyword evidence="3" id="KW-1185">Reference proteome</keyword>
<accession>C6V5B8</accession>
<dbReference type="KEGG" id="nri:NRI_0609"/>
<reference evidence="2 3" key="1">
    <citation type="journal article" date="2009" name="Nucleic Acids Res.">
        <title>Analysis of complete genome sequence of Neorickettsia risticii: causative agent of Potomac horse fever.</title>
        <authorList>
            <person name="Lin M."/>
            <person name="Zhang C."/>
            <person name="Gibson K."/>
            <person name="Rikihisa Y."/>
        </authorList>
    </citation>
    <scope>NUCLEOTIDE SEQUENCE [LARGE SCALE GENOMIC DNA]</scope>
    <source>
        <strain evidence="2 3">Illinois</strain>
    </source>
</reference>
<sequence>MHSALSITAELCGIRNVTSKVSKSQMCKGSDVSILETSWYMYFFICFPLFLGWRLRLCV</sequence>
<proteinExistence type="predicted"/>
<dbReference type="HOGENOM" id="CLU_2955858_0_0_5"/>
<keyword evidence="1" id="KW-1133">Transmembrane helix</keyword>
<dbReference type="STRING" id="434131.NRI_0609"/>
<evidence type="ECO:0000313" key="2">
    <source>
        <dbReference type="EMBL" id="ACT69587.1"/>
    </source>
</evidence>